<sequence length="558" mass="60664">MTKRRFRAAAVQTLARLGDYDHNIKLATQYVEDAVRQGAELIVFPECMDTGYLFDSAEHARELAETVTDGPFVTALSALAAKHGVYIASGITEWDPEKKKIFNSGVMFDRKGGLACHYHKQFLATHDQNWFEFGERGCPVVDTDLGRIGLLICFDGRIPEIFRSMTLQGAEIIVDMANFFSMDQADMWGPARAYENGVWLVAATKAGYERSIYYPGGSMIVDPKGRVVSKVPYDTHGMAVADVDPEMAGDKSIYAADDKIAGRRPETYGALALPYEQTPVCGLADQPLVPSKSVTKVAAVQMHCTRGAADPEVVLEMIDHTAKLGAKVITAPEYAFSPTWAPSASEAKEQARATPAILEKVSAIASRYGCLIAAPVIEEDAGKLFVSTVLIGPDGGRVGSYRKTHLTAEERAWATAGDAYPVFDTQFGRIGVMSGFDGVFPETSRCLGVGGADIVLWPAALREPYERELLAVPRAEDNRVALVLANRVDSPYPGGSMVVPPTGFPMWDINVAAPRSLQLGAVMPRHVDLAVCRQKMMIPKVDMFANRMPETYAPLVAA</sequence>
<dbReference type="InterPro" id="IPR050345">
    <property type="entry name" value="Aliph_Amidase/BUP"/>
</dbReference>
<gene>
    <name evidence="3" type="ORF">GGR24_003275</name>
</gene>
<name>A0A7W6D0M8_9HYPH</name>
<dbReference type="EMBL" id="JACIDR010000007">
    <property type="protein sequence ID" value="MBB3974588.1"/>
    <property type="molecule type" value="Genomic_DNA"/>
</dbReference>
<dbReference type="InterPro" id="IPR003010">
    <property type="entry name" value="C-N_Hydrolase"/>
</dbReference>
<dbReference type="SUPFAM" id="SSF56317">
    <property type="entry name" value="Carbon-nitrogen hydrolase"/>
    <property type="match status" value="2"/>
</dbReference>
<dbReference type="Proteomes" id="UP000528964">
    <property type="component" value="Unassembled WGS sequence"/>
</dbReference>
<dbReference type="InterPro" id="IPR036526">
    <property type="entry name" value="C-N_Hydrolase_sf"/>
</dbReference>
<protein>
    <submittedName>
        <fullName evidence="3">Putative amidohydrolase</fullName>
    </submittedName>
</protein>
<dbReference type="PROSITE" id="PS50263">
    <property type="entry name" value="CN_HYDROLASE"/>
    <property type="match status" value="2"/>
</dbReference>
<dbReference type="CDD" id="cd07197">
    <property type="entry name" value="nitrilase"/>
    <property type="match status" value="2"/>
</dbReference>
<dbReference type="Gene3D" id="3.60.110.10">
    <property type="entry name" value="Carbon-nitrogen hydrolase"/>
    <property type="match status" value="2"/>
</dbReference>
<keyword evidence="4" id="KW-1185">Reference proteome</keyword>
<dbReference type="RefSeq" id="WP_183396447.1">
    <property type="nucleotide sequence ID" value="NZ_JACIDR010000007.1"/>
</dbReference>
<evidence type="ECO:0000313" key="4">
    <source>
        <dbReference type="Proteomes" id="UP000528964"/>
    </source>
</evidence>
<keyword evidence="1 3" id="KW-0378">Hydrolase</keyword>
<dbReference type="Pfam" id="PF00795">
    <property type="entry name" value="CN_hydrolase"/>
    <property type="match status" value="2"/>
</dbReference>
<feature type="domain" description="CN hydrolase" evidence="2">
    <location>
        <begin position="295"/>
        <end position="529"/>
    </location>
</feature>
<organism evidence="3 4">
    <name type="scientific">Hansschlegelia beijingensis</name>
    <dbReference type="NCBI Taxonomy" id="1133344"/>
    <lineage>
        <taxon>Bacteria</taxon>
        <taxon>Pseudomonadati</taxon>
        <taxon>Pseudomonadota</taxon>
        <taxon>Alphaproteobacteria</taxon>
        <taxon>Hyphomicrobiales</taxon>
        <taxon>Methylopilaceae</taxon>
        <taxon>Hansschlegelia</taxon>
    </lineage>
</organism>
<comment type="caution">
    <text evidence="3">The sequence shown here is derived from an EMBL/GenBank/DDBJ whole genome shotgun (WGS) entry which is preliminary data.</text>
</comment>
<reference evidence="3 4" key="1">
    <citation type="submission" date="2020-08" db="EMBL/GenBank/DDBJ databases">
        <title>Genomic Encyclopedia of Type Strains, Phase IV (KMG-IV): sequencing the most valuable type-strain genomes for metagenomic binning, comparative biology and taxonomic classification.</title>
        <authorList>
            <person name="Goeker M."/>
        </authorList>
    </citation>
    <scope>NUCLEOTIDE SEQUENCE [LARGE SCALE GENOMIC DNA]</scope>
    <source>
        <strain evidence="3 4">DSM 25481</strain>
    </source>
</reference>
<accession>A0A7W6D0M8</accession>
<dbReference type="PANTHER" id="PTHR43674:SF2">
    <property type="entry name" value="BETA-UREIDOPROPIONASE"/>
    <property type="match status" value="1"/>
</dbReference>
<evidence type="ECO:0000256" key="1">
    <source>
        <dbReference type="ARBA" id="ARBA00022801"/>
    </source>
</evidence>
<dbReference type="GO" id="GO:0016811">
    <property type="term" value="F:hydrolase activity, acting on carbon-nitrogen (but not peptide) bonds, in linear amides"/>
    <property type="evidence" value="ECO:0007669"/>
    <property type="project" value="TreeGrafter"/>
</dbReference>
<feature type="domain" description="CN hydrolase" evidence="2">
    <location>
        <begin position="6"/>
        <end position="245"/>
    </location>
</feature>
<dbReference type="AlphaFoldDB" id="A0A7W6D0M8"/>
<dbReference type="PANTHER" id="PTHR43674">
    <property type="entry name" value="NITRILASE C965.09-RELATED"/>
    <property type="match status" value="1"/>
</dbReference>
<evidence type="ECO:0000259" key="2">
    <source>
        <dbReference type="PROSITE" id="PS50263"/>
    </source>
</evidence>
<proteinExistence type="predicted"/>
<evidence type="ECO:0000313" key="3">
    <source>
        <dbReference type="EMBL" id="MBB3974588.1"/>
    </source>
</evidence>